<comment type="caution">
    <text evidence="2">The sequence shown here is derived from an EMBL/GenBank/DDBJ whole genome shotgun (WGS) entry which is preliminary data.</text>
</comment>
<evidence type="ECO:0000313" key="3">
    <source>
        <dbReference type="Proteomes" id="UP000434036"/>
    </source>
</evidence>
<reference evidence="2 3" key="1">
    <citation type="submission" date="2019-12" db="EMBL/GenBank/DDBJ databases">
        <authorList>
            <person name="Yang R."/>
        </authorList>
    </citation>
    <scope>NUCLEOTIDE SEQUENCE [LARGE SCALE GENOMIC DNA]</scope>
    <source>
        <strain evidence="2 3">DONG20-135</strain>
    </source>
</reference>
<keyword evidence="2" id="KW-0808">Transferase</keyword>
<dbReference type="Gene3D" id="3.40.630.30">
    <property type="match status" value="1"/>
</dbReference>
<evidence type="ECO:0000313" key="2">
    <source>
        <dbReference type="EMBL" id="MXQ73827.1"/>
    </source>
</evidence>
<dbReference type="Proteomes" id="UP000434036">
    <property type="component" value="Unassembled WGS sequence"/>
</dbReference>
<accession>A0A6N8UEP1</accession>
<gene>
    <name evidence="2" type="ORF">GSF08_07725</name>
</gene>
<name>A0A6N8UEP1_9FIRM</name>
<dbReference type="AlphaFoldDB" id="A0A6N8UEP1"/>
<sequence length="195" mass="22746">MASLKTVFRKFPEVAIDHYLLREIREDDAEDLFELYSDAETLQYEGMIPLQNLDEMKQLIADIQNGYEQHKTLRWIIEDQCSKKAIGSIAMYYIHPWQRTACMGYALNRSCWKQGIMHTCMKGLLQHLYYNYHLQHVLLTIWPGNLASMALAAKLGFLYQGMLPGSGYNAVTKTKVDMCAYCLALSYRIKRWEQE</sequence>
<dbReference type="GO" id="GO:0016747">
    <property type="term" value="F:acyltransferase activity, transferring groups other than amino-acyl groups"/>
    <property type="evidence" value="ECO:0007669"/>
    <property type="project" value="InterPro"/>
</dbReference>
<dbReference type="Pfam" id="PF13302">
    <property type="entry name" value="Acetyltransf_3"/>
    <property type="match status" value="1"/>
</dbReference>
<dbReference type="SUPFAM" id="SSF55729">
    <property type="entry name" value="Acyl-CoA N-acyltransferases (Nat)"/>
    <property type="match status" value="1"/>
</dbReference>
<reference evidence="2 3" key="2">
    <citation type="submission" date="2020-01" db="EMBL/GenBank/DDBJ databases">
        <title>Clostridiaceae sp. nov. isolated from the gut of human by culturomics.</title>
        <authorList>
            <person name="Chang Y."/>
        </authorList>
    </citation>
    <scope>NUCLEOTIDE SEQUENCE [LARGE SCALE GENOMIC DNA]</scope>
    <source>
        <strain evidence="2 3">DONG20-135</strain>
    </source>
</reference>
<dbReference type="InterPro" id="IPR000182">
    <property type="entry name" value="GNAT_dom"/>
</dbReference>
<evidence type="ECO:0000259" key="1">
    <source>
        <dbReference type="PROSITE" id="PS51186"/>
    </source>
</evidence>
<organism evidence="2 3">
    <name type="scientific">Copranaerobaculum intestinale</name>
    <dbReference type="NCBI Taxonomy" id="2692629"/>
    <lineage>
        <taxon>Bacteria</taxon>
        <taxon>Bacillati</taxon>
        <taxon>Bacillota</taxon>
        <taxon>Erysipelotrichia</taxon>
        <taxon>Erysipelotrichales</taxon>
        <taxon>Erysipelotrichaceae</taxon>
        <taxon>Copranaerobaculum</taxon>
    </lineage>
</organism>
<dbReference type="RefSeq" id="WP_160625233.1">
    <property type="nucleotide sequence ID" value="NZ_WUUQ01000002.1"/>
</dbReference>
<dbReference type="PROSITE" id="PS51186">
    <property type="entry name" value="GNAT"/>
    <property type="match status" value="1"/>
</dbReference>
<dbReference type="InterPro" id="IPR051531">
    <property type="entry name" value="N-acetyltransferase"/>
</dbReference>
<protein>
    <submittedName>
        <fullName evidence="2">GNAT family N-acetyltransferase</fullName>
    </submittedName>
</protein>
<dbReference type="PANTHER" id="PTHR43792:SF1">
    <property type="entry name" value="N-ACETYLTRANSFERASE DOMAIN-CONTAINING PROTEIN"/>
    <property type="match status" value="1"/>
</dbReference>
<proteinExistence type="predicted"/>
<keyword evidence="3" id="KW-1185">Reference proteome</keyword>
<dbReference type="PANTHER" id="PTHR43792">
    <property type="entry name" value="GNAT FAMILY, PUTATIVE (AFU_ORTHOLOGUE AFUA_3G00765)-RELATED-RELATED"/>
    <property type="match status" value="1"/>
</dbReference>
<feature type="domain" description="N-acetyltransferase" evidence="1">
    <location>
        <begin position="19"/>
        <end position="188"/>
    </location>
</feature>
<dbReference type="InterPro" id="IPR016181">
    <property type="entry name" value="Acyl_CoA_acyltransferase"/>
</dbReference>
<dbReference type="EMBL" id="WUUQ01000002">
    <property type="protein sequence ID" value="MXQ73827.1"/>
    <property type="molecule type" value="Genomic_DNA"/>
</dbReference>